<organism evidence="3 4">
    <name type="scientific">Arcanobacterium buesumense</name>
    <dbReference type="NCBI Taxonomy" id="2722751"/>
    <lineage>
        <taxon>Bacteria</taxon>
        <taxon>Bacillati</taxon>
        <taxon>Actinomycetota</taxon>
        <taxon>Actinomycetes</taxon>
        <taxon>Actinomycetales</taxon>
        <taxon>Actinomycetaceae</taxon>
        <taxon>Arcanobacterium</taxon>
    </lineage>
</organism>
<name>A0A6H2EJI5_9ACTO</name>
<gene>
    <name evidence="3" type="ORF">HC352_01700</name>
</gene>
<dbReference type="Gene3D" id="2.70.70.10">
    <property type="entry name" value="Glucose Permease (Domain IIA)"/>
    <property type="match status" value="1"/>
</dbReference>
<keyword evidence="1" id="KW-0812">Transmembrane</keyword>
<dbReference type="Proteomes" id="UP000502298">
    <property type="component" value="Chromosome"/>
</dbReference>
<keyword evidence="1" id="KW-1133">Transmembrane helix</keyword>
<evidence type="ECO:0000313" key="4">
    <source>
        <dbReference type="Proteomes" id="UP000502298"/>
    </source>
</evidence>
<protein>
    <submittedName>
        <fullName evidence="3">M23 family metallopeptidase</fullName>
    </submittedName>
</protein>
<dbReference type="InterPro" id="IPR016047">
    <property type="entry name" value="M23ase_b-sheet_dom"/>
</dbReference>
<keyword evidence="4" id="KW-1185">Reference proteome</keyword>
<evidence type="ECO:0000256" key="1">
    <source>
        <dbReference type="SAM" id="Phobius"/>
    </source>
</evidence>
<evidence type="ECO:0000259" key="2">
    <source>
        <dbReference type="Pfam" id="PF01551"/>
    </source>
</evidence>
<accession>A0A6H2EJI5</accession>
<proteinExistence type="predicted"/>
<dbReference type="PANTHER" id="PTHR21666">
    <property type="entry name" value="PEPTIDASE-RELATED"/>
    <property type="match status" value="1"/>
</dbReference>
<dbReference type="RefSeq" id="WP_168917301.1">
    <property type="nucleotide sequence ID" value="NZ_CP050804.1"/>
</dbReference>
<dbReference type="KEGG" id="arca:HC352_01700"/>
<feature type="domain" description="M23ase beta-sheet core" evidence="2">
    <location>
        <begin position="230"/>
        <end position="324"/>
    </location>
</feature>
<dbReference type="PANTHER" id="PTHR21666:SF270">
    <property type="entry name" value="MUREIN HYDROLASE ACTIVATOR ENVC"/>
    <property type="match status" value="1"/>
</dbReference>
<dbReference type="InterPro" id="IPR011055">
    <property type="entry name" value="Dup_hybrid_motif"/>
</dbReference>
<dbReference type="GO" id="GO:0004222">
    <property type="term" value="F:metalloendopeptidase activity"/>
    <property type="evidence" value="ECO:0007669"/>
    <property type="project" value="TreeGrafter"/>
</dbReference>
<reference evidence="3 4" key="1">
    <citation type="submission" date="2020-03" db="EMBL/GenBank/DDBJ databases">
        <title>Complete genome of Arcanobacterium buesumensis sp. nov. strain 2701.</title>
        <authorList>
            <person name="Borowiak M."/>
            <person name="Alssahen M."/>
            <person name="Laemmler C."/>
            <person name="Malorny B."/>
            <person name="Hassan A."/>
            <person name="Prenger-Berninghoff E."/>
            <person name="Ploetz M."/>
            <person name="Abdulmawjood A."/>
        </authorList>
    </citation>
    <scope>NUCLEOTIDE SEQUENCE [LARGE SCALE GENOMIC DNA]</scope>
    <source>
        <strain evidence="3 4">2701</strain>
    </source>
</reference>
<feature type="transmembrane region" description="Helical" evidence="1">
    <location>
        <begin position="106"/>
        <end position="129"/>
    </location>
</feature>
<dbReference type="CDD" id="cd12797">
    <property type="entry name" value="M23_peptidase"/>
    <property type="match status" value="1"/>
</dbReference>
<keyword evidence="1" id="KW-0472">Membrane</keyword>
<dbReference type="AlphaFoldDB" id="A0A6H2EJI5"/>
<sequence length="357" mass="38053">MSEQQTRPSRRDLRLARQAQQASTLLLDDSFQDNTSMRTVATMSATAAQHNDNRAGNKEENCQTQETVVLPSAENIEPASAKVPASTWLTTSGLSRFFLPQWSMRTLASASCAFFLAVGGGIGIGSFVFESSAAAYQDDSVLEGIAEEGADTPSNLKALSGAADSARFKAYEEQFAGKPVLCETTASANSLTSVLRNKLDRFIHPMAAGTFQESSPFGWRLHPILGTSKLHEGVDYAAPLGTPIYAVADGKVVFSGANSATLGAPILIIEHNVNGVIFTSWYLHSFSEGIHVREGDEVKMGDHVADVGNSGRSTGPHLHFEIHPGPYTGLDGAGPVDPTEFMKDHGAVDIHDICGAK</sequence>
<dbReference type="EMBL" id="CP050804">
    <property type="protein sequence ID" value="QJC21360.1"/>
    <property type="molecule type" value="Genomic_DNA"/>
</dbReference>
<dbReference type="InterPro" id="IPR050570">
    <property type="entry name" value="Cell_wall_metabolism_enzyme"/>
</dbReference>
<dbReference type="SUPFAM" id="SSF51261">
    <property type="entry name" value="Duplicated hybrid motif"/>
    <property type="match status" value="1"/>
</dbReference>
<dbReference type="Pfam" id="PF01551">
    <property type="entry name" value="Peptidase_M23"/>
    <property type="match status" value="1"/>
</dbReference>
<evidence type="ECO:0000313" key="3">
    <source>
        <dbReference type="EMBL" id="QJC21360.1"/>
    </source>
</evidence>